<accession>A0A0D1Y467</accession>
<protein>
    <recommendedName>
        <fullName evidence="4">Transcription factor domain-containing protein</fullName>
    </recommendedName>
</protein>
<dbReference type="HOGENOM" id="CLU_030887_0_0_1"/>
<reference evidence="2 3" key="1">
    <citation type="submission" date="2015-01" db="EMBL/GenBank/DDBJ databases">
        <title>The Genome Sequence of Exophiala sideris CBS121828.</title>
        <authorList>
            <consortium name="The Broad Institute Genomics Platform"/>
            <person name="Cuomo C."/>
            <person name="de Hoog S."/>
            <person name="Gorbushina A."/>
            <person name="Stielow B."/>
            <person name="Teixiera M."/>
            <person name="Abouelleil A."/>
            <person name="Chapman S.B."/>
            <person name="Priest M."/>
            <person name="Young S.K."/>
            <person name="Wortman J."/>
            <person name="Nusbaum C."/>
            <person name="Birren B."/>
        </authorList>
    </citation>
    <scope>NUCLEOTIDE SEQUENCE [LARGE SCALE GENOMIC DNA]</scope>
    <source>
        <strain evidence="2 3">CBS 121828</strain>
    </source>
</reference>
<feature type="region of interest" description="Disordered" evidence="1">
    <location>
        <begin position="40"/>
        <end position="71"/>
    </location>
</feature>
<evidence type="ECO:0008006" key="4">
    <source>
        <dbReference type="Google" id="ProtNLM"/>
    </source>
</evidence>
<dbReference type="Proteomes" id="UP000053599">
    <property type="component" value="Unassembled WGS sequence"/>
</dbReference>
<evidence type="ECO:0000313" key="3">
    <source>
        <dbReference type="Proteomes" id="UP000053599"/>
    </source>
</evidence>
<evidence type="ECO:0000256" key="1">
    <source>
        <dbReference type="SAM" id="MobiDB-lite"/>
    </source>
</evidence>
<organism evidence="2 3">
    <name type="scientific">Exophiala sideris</name>
    <dbReference type="NCBI Taxonomy" id="1016849"/>
    <lineage>
        <taxon>Eukaryota</taxon>
        <taxon>Fungi</taxon>
        <taxon>Dikarya</taxon>
        <taxon>Ascomycota</taxon>
        <taxon>Pezizomycotina</taxon>
        <taxon>Eurotiomycetes</taxon>
        <taxon>Chaetothyriomycetidae</taxon>
        <taxon>Chaetothyriales</taxon>
        <taxon>Herpotrichiellaceae</taxon>
        <taxon>Exophiala</taxon>
    </lineage>
</organism>
<dbReference type="STRING" id="1016849.A0A0D1Y467"/>
<name>A0A0D1Y467_9EURO</name>
<dbReference type="EMBL" id="KN846954">
    <property type="protein sequence ID" value="KIV77612.1"/>
    <property type="molecule type" value="Genomic_DNA"/>
</dbReference>
<sequence>MPHFEAPSSRNTEQTPDLPLQLASNSTFVFHEQAFFLGETPAPSQTSNREVVSQPTQSPLNPHNLSTGGPCGDETIGLSGQDTDINVLGSPSALSLMTSQDIYLCTTIDLMAATQVPPQPSFTYFVQDVNPPIIPGFDHVNWGRAKMHLAELGSRIKAVKLAILALQALHKAQSNGLPTTYSLSLYDGAMVGFQTALKDNSEDFNNIFAAGFLLCLFEMVLPEETDSIFGKSEGLFLIRLATWSAPGHLSLRIGAWLTLCHASARRGGNPGILSDAVSSHIPNYGAETLNLPMLDNYNDAPTSVYDTMSAPIFAFFLKLQKISGKIANLSHYHRPRFTSGDQEEVAVLMADLKAQMYTLWQARPSLMQLTSGVLRSLFCGAVAEPLITLIGICNAAYWTEIVEYGRTLSDPPLASPEAKHAMRQIRDIVDGDTDAFVAGKLNSGYLRPLFLYAIESVNPTDVQWAVDRLKQIRNPITRSDFFATFAESHAEAQRSKARRVTTKYFCYQTFGVAPPFL</sequence>
<dbReference type="AlphaFoldDB" id="A0A0D1Y467"/>
<feature type="compositionally biased region" description="Polar residues" evidence="1">
    <location>
        <begin position="42"/>
        <end position="67"/>
    </location>
</feature>
<gene>
    <name evidence="2" type="ORF">PV11_09400</name>
</gene>
<dbReference type="OrthoDB" id="648861at2759"/>
<proteinExistence type="predicted"/>
<evidence type="ECO:0000313" key="2">
    <source>
        <dbReference type="EMBL" id="KIV77612.1"/>
    </source>
</evidence>